<dbReference type="AlphaFoldDB" id="A0AAW1LPQ2"/>
<sequence length="88" mass="10107">MRGTSTEGLLGLVTLFFNSSVINNLDNYQPEYLPASYYFFYNLSDPAAVPRPVEDDDIYKNSTLFPRCCQPDTVYDADNRGPVWWIVE</sequence>
<accession>A0AAW1LPQ2</accession>
<reference evidence="1 2" key="1">
    <citation type="journal article" date="2024" name="BMC Genomics">
        <title>De novo assembly and annotation of Popillia japonica's genome with initial clues to its potential as an invasive pest.</title>
        <authorList>
            <person name="Cucini C."/>
            <person name="Boschi S."/>
            <person name="Funari R."/>
            <person name="Cardaioli E."/>
            <person name="Iannotti N."/>
            <person name="Marturano G."/>
            <person name="Paoli F."/>
            <person name="Bruttini M."/>
            <person name="Carapelli A."/>
            <person name="Frati F."/>
            <person name="Nardi F."/>
        </authorList>
    </citation>
    <scope>NUCLEOTIDE SEQUENCE [LARGE SCALE GENOMIC DNA]</scope>
    <source>
        <strain evidence="1">DMR45628</strain>
    </source>
</reference>
<comment type="caution">
    <text evidence="1">The sequence shown here is derived from an EMBL/GenBank/DDBJ whole genome shotgun (WGS) entry which is preliminary data.</text>
</comment>
<keyword evidence="2" id="KW-1185">Reference proteome</keyword>
<name>A0AAW1LPQ2_POPJA</name>
<gene>
    <name evidence="1" type="ORF">QE152_g12785</name>
</gene>
<dbReference type="EMBL" id="JASPKY010000118">
    <property type="protein sequence ID" value="KAK9736080.1"/>
    <property type="molecule type" value="Genomic_DNA"/>
</dbReference>
<proteinExistence type="predicted"/>
<organism evidence="1 2">
    <name type="scientific">Popillia japonica</name>
    <name type="common">Japanese beetle</name>
    <dbReference type="NCBI Taxonomy" id="7064"/>
    <lineage>
        <taxon>Eukaryota</taxon>
        <taxon>Metazoa</taxon>
        <taxon>Ecdysozoa</taxon>
        <taxon>Arthropoda</taxon>
        <taxon>Hexapoda</taxon>
        <taxon>Insecta</taxon>
        <taxon>Pterygota</taxon>
        <taxon>Neoptera</taxon>
        <taxon>Endopterygota</taxon>
        <taxon>Coleoptera</taxon>
        <taxon>Polyphaga</taxon>
        <taxon>Scarabaeiformia</taxon>
        <taxon>Scarabaeidae</taxon>
        <taxon>Rutelinae</taxon>
        <taxon>Popillia</taxon>
    </lineage>
</organism>
<dbReference type="Proteomes" id="UP001458880">
    <property type="component" value="Unassembled WGS sequence"/>
</dbReference>
<evidence type="ECO:0000313" key="2">
    <source>
        <dbReference type="Proteomes" id="UP001458880"/>
    </source>
</evidence>
<protein>
    <submittedName>
        <fullName evidence="1">Uncharacterized protein</fullName>
    </submittedName>
</protein>
<evidence type="ECO:0000313" key="1">
    <source>
        <dbReference type="EMBL" id="KAK9736080.1"/>
    </source>
</evidence>